<dbReference type="AlphaFoldDB" id="A0A3R7QCP5"/>
<evidence type="ECO:0000313" key="4">
    <source>
        <dbReference type="Proteomes" id="UP000283509"/>
    </source>
</evidence>
<feature type="region of interest" description="Disordered" evidence="1">
    <location>
        <begin position="131"/>
        <end position="203"/>
    </location>
</feature>
<dbReference type="InterPro" id="IPR035892">
    <property type="entry name" value="C2_domain_sf"/>
</dbReference>
<dbReference type="GO" id="GO:0035091">
    <property type="term" value="F:phosphatidylinositol binding"/>
    <property type="evidence" value="ECO:0007669"/>
    <property type="project" value="TreeGrafter"/>
</dbReference>
<evidence type="ECO:0000259" key="2">
    <source>
        <dbReference type="PROSITE" id="PS50004"/>
    </source>
</evidence>
<evidence type="ECO:0000313" key="3">
    <source>
        <dbReference type="EMBL" id="ROT63413.1"/>
    </source>
</evidence>
<accession>A0A3R7QCP5</accession>
<reference evidence="3 4" key="2">
    <citation type="submission" date="2019-01" db="EMBL/GenBank/DDBJ databases">
        <title>The decoding of complex shrimp genome reveals the adaptation for benthos swimmer, frequently molting mechanism and breeding impact on genome.</title>
        <authorList>
            <person name="Sun Y."/>
            <person name="Gao Y."/>
            <person name="Yu Y."/>
        </authorList>
    </citation>
    <scope>NUCLEOTIDE SEQUENCE [LARGE SCALE GENOMIC DNA]</scope>
    <source>
        <tissue evidence="3">Muscle</tissue>
    </source>
</reference>
<comment type="caution">
    <text evidence="3">The sequence shown here is derived from an EMBL/GenBank/DDBJ whole genome shotgun (WGS) entry which is preliminary data.</text>
</comment>
<dbReference type="Proteomes" id="UP000283509">
    <property type="component" value="Unassembled WGS sequence"/>
</dbReference>
<dbReference type="GO" id="GO:0031210">
    <property type="term" value="F:phosphatidylcholine binding"/>
    <property type="evidence" value="ECO:0007669"/>
    <property type="project" value="TreeGrafter"/>
</dbReference>
<reference evidence="3 4" key="1">
    <citation type="submission" date="2018-04" db="EMBL/GenBank/DDBJ databases">
        <authorList>
            <person name="Zhang X."/>
            <person name="Yuan J."/>
            <person name="Li F."/>
            <person name="Xiang J."/>
        </authorList>
    </citation>
    <scope>NUCLEOTIDE SEQUENCE [LARGE SCALE GENOMIC DNA]</scope>
    <source>
        <tissue evidence="3">Muscle</tissue>
    </source>
</reference>
<proteinExistence type="predicted"/>
<protein>
    <submittedName>
        <fullName evidence="3">Synaptotagmin-2</fullName>
    </submittedName>
</protein>
<keyword evidence="4" id="KW-1185">Reference proteome</keyword>
<dbReference type="PANTHER" id="PTHR45761:SF1">
    <property type="entry name" value="EXTENDED SYNAPTOTAGMIN-LIKE PROTEIN 2, ISOFORM C"/>
    <property type="match status" value="1"/>
</dbReference>
<dbReference type="OrthoDB" id="1029639at2759"/>
<dbReference type="SMART" id="SM00239">
    <property type="entry name" value="C2"/>
    <property type="match status" value="1"/>
</dbReference>
<sequence>MKKSKQYLQTSSDVNLFQSIQLTDVAGRLCIEATWYDLINENIPLETVEEPCHTAVLVVWVDSVIGLVDPREQELRVEVVDTKTGQSLGLRKISIGNLLEEPNLEILGKAYELDGSSASVQLSMSLRIMKSRGSSRDADSGTSSQDVTDAAPTASTEPAAETTSVEEEMPAAAPPLTQNSPSAASSVESQDRTTEVSLPTSNAGTLGIGRIQLTVKHGPANTLTVVVHQIENLPVGKDGELPDPYVKLMYLLPDRSKDSKRKTRVIKGDCNPKYDEHFEYELAQCALEVSVINKKGRTKSTMGWVRLDCNLPDTREMPQWYDLTPAADYEWEGGRRSIRRRDGSLRWSFR</sequence>
<dbReference type="SUPFAM" id="SSF49562">
    <property type="entry name" value="C2 domain (Calcium/lipid-binding domain, CaLB)"/>
    <property type="match status" value="1"/>
</dbReference>
<organism evidence="3 4">
    <name type="scientific">Penaeus vannamei</name>
    <name type="common">Whiteleg shrimp</name>
    <name type="synonym">Litopenaeus vannamei</name>
    <dbReference type="NCBI Taxonomy" id="6689"/>
    <lineage>
        <taxon>Eukaryota</taxon>
        <taxon>Metazoa</taxon>
        <taxon>Ecdysozoa</taxon>
        <taxon>Arthropoda</taxon>
        <taxon>Crustacea</taxon>
        <taxon>Multicrustacea</taxon>
        <taxon>Malacostraca</taxon>
        <taxon>Eumalacostraca</taxon>
        <taxon>Eucarida</taxon>
        <taxon>Decapoda</taxon>
        <taxon>Dendrobranchiata</taxon>
        <taxon>Penaeoidea</taxon>
        <taxon>Penaeidae</taxon>
        <taxon>Penaeus</taxon>
    </lineage>
</organism>
<dbReference type="GO" id="GO:0005789">
    <property type="term" value="C:endoplasmic reticulum membrane"/>
    <property type="evidence" value="ECO:0007669"/>
    <property type="project" value="TreeGrafter"/>
</dbReference>
<feature type="domain" description="C2" evidence="2">
    <location>
        <begin position="207"/>
        <end position="321"/>
    </location>
</feature>
<gene>
    <name evidence="3" type="ORF">C7M84_018708</name>
</gene>
<dbReference type="EMBL" id="QCYY01003443">
    <property type="protein sequence ID" value="ROT63413.1"/>
    <property type="molecule type" value="Genomic_DNA"/>
</dbReference>
<dbReference type="GO" id="GO:0005509">
    <property type="term" value="F:calcium ion binding"/>
    <property type="evidence" value="ECO:0007669"/>
    <property type="project" value="TreeGrafter"/>
</dbReference>
<dbReference type="GO" id="GO:0008429">
    <property type="term" value="F:phosphatidylethanolamine binding"/>
    <property type="evidence" value="ECO:0007669"/>
    <property type="project" value="TreeGrafter"/>
</dbReference>
<feature type="compositionally biased region" description="Polar residues" evidence="1">
    <location>
        <begin position="176"/>
        <end position="188"/>
    </location>
</feature>
<dbReference type="InterPro" id="IPR051634">
    <property type="entry name" value="Extended_Synaptotagmin"/>
</dbReference>
<evidence type="ECO:0000256" key="1">
    <source>
        <dbReference type="SAM" id="MobiDB-lite"/>
    </source>
</evidence>
<dbReference type="PANTHER" id="PTHR45761">
    <property type="entry name" value="EXTENDED SYNAPTOTAGMIN-LIKE PROTEIN 2, ISOFORM C"/>
    <property type="match status" value="1"/>
</dbReference>
<dbReference type="GO" id="GO:0005544">
    <property type="term" value="F:calcium-dependent phospholipid binding"/>
    <property type="evidence" value="ECO:0007669"/>
    <property type="project" value="TreeGrafter"/>
</dbReference>
<dbReference type="Pfam" id="PF00168">
    <property type="entry name" value="C2"/>
    <property type="match status" value="1"/>
</dbReference>
<dbReference type="PROSITE" id="PS50004">
    <property type="entry name" value="C2"/>
    <property type="match status" value="1"/>
</dbReference>
<feature type="compositionally biased region" description="Low complexity" evidence="1">
    <location>
        <begin position="148"/>
        <end position="163"/>
    </location>
</feature>
<dbReference type="Gene3D" id="2.60.40.150">
    <property type="entry name" value="C2 domain"/>
    <property type="match status" value="1"/>
</dbReference>
<dbReference type="InterPro" id="IPR000008">
    <property type="entry name" value="C2_dom"/>
</dbReference>
<name>A0A3R7QCP5_PENVA</name>